<feature type="region of interest" description="Disordered" evidence="7">
    <location>
        <begin position="39"/>
        <end position="58"/>
    </location>
</feature>
<dbReference type="InterPro" id="IPR011701">
    <property type="entry name" value="MFS"/>
</dbReference>
<dbReference type="Gene3D" id="1.20.1250.20">
    <property type="entry name" value="MFS general substrate transporter like domains"/>
    <property type="match status" value="2"/>
</dbReference>
<dbReference type="PANTHER" id="PTHR43045">
    <property type="entry name" value="SHIKIMATE TRANSPORTER"/>
    <property type="match status" value="1"/>
</dbReference>
<keyword evidence="3" id="KW-1003">Cell membrane</keyword>
<evidence type="ECO:0000256" key="6">
    <source>
        <dbReference type="ARBA" id="ARBA00023136"/>
    </source>
</evidence>
<feature type="transmembrane region" description="Helical" evidence="8">
    <location>
        <begin position="163"/>
        <end position="183"/>
    </location>
</feature>
<dbReference type="EMBL" id="FOPU01000007">
    <property type="protein sequence ID" value="SFH33550.1"/>
    <property type="molecule type" value="Genomic_DNA"/>
</dbReference>
<evidence type="ECO:0000256" key="8">
    <source>
        <dbReference type="SAM" id="Phobius"/>
    </source>
</evidence>
<proteinExistence type="predicted"/>
<sequence length="475" mass="50123">MLFAPGLALGKGQDAGGPWAAPGTNLDQIEIIRMSSTSSSAHSGRSSAPAPQHQGHPVSPSDIAVGVIIGRTSEFFDFFVFAIASVIVFPQRIFPFVDPLSGTLLSFALLALAFVVRPLGSALFMAVDRRHGRVTKLTTALFLMGTATVAMGLIPSYDTAGDWAIVILAVLRIGQGLALGGAWDGMPSLLALTSPRNRRGFYAMIPQLGAPIGLIVASLLFAYLAANLSEADFLDWGWRYPFFVAFSVNVVALFARLRIVATDEFGQLFRSRELQPTRLGTTLAEDGGAVLLGIFVPLASFAMFHMVTVYPLSWIFLYTNETLVSFLVIEAVAAVAGIAAILLSGFLADRIGRQRLLLVGALLIGGFAILAPLLLSAGQTGETIYMIAGFFILGLSFGQSSGAVASLFGVRNRYTGSALVSDLAWMFGAGFAPLTALLLSTWLGLPAAGLYLLSGAICSTVAVLLAGRMDFKGDA</sequence>
<accession>A0A1I2Z748</accession>
<feature type="transmembrane region" description="Helical" evidence="8">
    <location>
        <begin position="448"/>
        <end position="467"/>
    </location>
</feature>
<feature type="transmembrane region" description="Helical" evidence="8">
    <location>
        <begin position="323"/>
        <end position="344"/>
    </location>
</feature>
<keyword evidence="5 8" id="KW-1133">Transmembrane helix</keyword>
<dbReference type="Proteomes" id="UP000183635">
    <property type="component" value="Unassembled WGS sequence"/>
</dbReference>
<dbReference type="InterPro" id="IPR036259">
    <property type="entry name" value="MFS_trans_sf"/>
</dbReference>
<dbReference type="InterPro" id="IPR020846">
    <property type="entry name" value="MFS_dom"/>
</dbReference>
<feature type="transmembrane region" description="Helical" evidence="8">
    <location>
        <begin position="238"/>
        <end position="257"/>
    </location>
</feature>
<evidence type="ECO:0000259" key="9">
    <source>
        <dbReference type="PROSITE" id="PS50850"/>
    </source>
</evidence>
<evidence type="ECO:0000256" key="5">
    <source>
        <dbReference type="ARBA" id="ARBA00022989"/>
    </source>
</evidence>
<keyword evidence="11" id="KW-1185">Reference proteome</keyword>
<evidence type="ECO:0000256" key="7">
    <source>
        <dbReference type="SAM" id="MobiDB-lite"/>
    </source>
</evidence>
<dbReference type="RefSeq" id="WP_244532076.1">
    <property type="nucleotide sequence ID" value="NZ_CBCRYP010000041.1"/>
</dbReference>
<dbReference type="GO" id="GO:0005886">
    <property type="term" value="C:plasma membrane"/>
    <property type="evidence" value="ECO:0007669"/>
    <property type="project" value="UniProtKB-SubCell"/>
</dbReference>
<reference evidence="10 11" key="1">
    <citation type="submission" date="2016-10" db="EMBL/GenBank/DDBJ databases">
        <authorList>
            <person name="de Groot N.N."/>
        </authorList>
    </citation>
    <scope>NUCLEOTIDE SEQUENCE [LARGE SCALE GENOMIC DNA]</scope>
    <source>
        <strain evidence="10 11">DSM 8537</strain>
    </source>
</reference>
<keyword evidence="2" id="KW-0813">Transport</keyword>
<evidence type="ECO:0000256" key="4">
    <source>
        <dbReference type="ARBA" id="ARBA00022692"/>
    </source>
</evidence>
<keyword evidence="4 8" id="KW-0812">Transmembrane</keyword>
<feature type="transmembrane region" description="Helical" evidence="8">
    <location>
        <begin position="384"/>
        <end position="410"/>
    </location>
</feature>
<dbReference type="Pfam" id="PF07690">
    <property type="entry name" value="MFS_1"/>
    <property type="match status" value="1"/>
</dbReference>
<feature type="transmembrane region" description="Helical" evidence="8">
    <location>
        <begin position="204"/>
        <end position="226"/>
    </location>
</feature>
<dbReference type="PANTHER" id="PTHR43045:SF2">
    <property type="entry name" value="INNER MEMBRANE METABOLITE TRANSPORT PROTEIN YHJE"/>
    <property type="match status" value="1"/>
</dbReference>
<gene>
    <name evidence="10" type="ORF">SAMN04488021_10778</name>
</gene>
<evidence type="ECO:0000256" key="3">
    <source>
        <dbReference type="ARBA" id="ARBA00022475"/>
    </source>
</evidence>
<feature type="transmembrane region" description="Helical" evidence="8">
    <location>
        <begin position="105"/>
        <end position="127"/>
    </location>
</feature>
<dbReference type="SUPFAM" id="SSF103473">
    <property type="entry name" value="MFS general substrate transporter"/>
    <property type="match status" value="1"/>
</dbReference>
<name>A0A1I2Z748_9RHOB</name>
<feature type="transmembrane region" description="Helical" evidence="8">
    <location>
        <begin position="139"/>
        <end position="157"/>
    </location>
</feature>
<feature type="domain" description="Major facilitator superfamily (MFS) profile" evidence="9">
    <location>
        <begin position="63"/>
        <end position="473"/>
    </location>
</feature>
<feature type="compositionally biased region" description="Low complexity" evidence="7">
    <location>
        <begin position="39"/>
        <end position="50"/>
    </location>
</feature>
<dbReference type="GO" id="GO:0022857">
    <property type="term" value="F:transmembrane transporter activity"/>
    <property type="evidence" value="ECO:0007669"/>
    <property type="project" value="InterPro"/>
</dbReference>
<keyword evidence="6 8" id="KW-0472">Membrane</keyword>
<comment type="subcellular location">
    <subcellularLocation>
        <location evidence="1">Cell membrane</location>
        <topology evidence="1">Multi-pass membrane protein</topology>
    </subcellularLocation>
</comment>
<feature type="transmembrane region" description="Helical" evidence="8">
    <location>
        <begin position="356"/>
        <end position="378"/>
    </location>
</feature>
<feature type="transmembrane region" description="Helical" evidence="8">
    <location>
        <begin position="422"/>
        <end position="442"/>
    </location>
</feature>
<dbReference type="PROSITE" id="PS50850">
    <property type="entry name" value="MFS"/>
    <property type="match status" value="1"/>
</dbReference>
<dbReference type="AlphaFoldDB" id="A0A1I2Z748"/>
<feature type="transmembrane region" description="Helical" evidence="8">
    <location>
        <begin position="288"/>
        <end position="317"/>
    </location>
</feature>
<evidence type="ECO:0000313" key="11">
    <source>
        <dbReference type="Proteomes" id="UP000183635"/>
    </source>
</evidence>
<evidence type="ECO:0000256" key="1">
    <source>
        <dbReference type="ARBA" id="ARBA00004651"/>
    </source>
</evidence>
<evidence type="ECO:0000256" key="2">
    <source>
        <dbReference type="ARBA" id="ARBA00022448"/>
    </source>
</evidence>
<protein>
    <submittedName>
        <fullName evidence="10">Sugar phosphate permease</fullName>
    </submittedName>
</protein>
<dbReference type="STRING" id="34004.SAMN04488021_10778"/>
<organism evidence="10 11">
    <name type="scientific">Paracoccus aminovorans</name>
    <dbReference type="NCBI Taxonomy" id="34004"/>
    <lineage>
        <taxon>Bacteria</taxon>
        <taxon>Pseudomonadati</taxon>
        <taxon>Pseudomonadota</taxon>
        <taxon>Alphaproteobacteria</taxon>
        <taxon>Rhodobacterales</taxon>
        <taxon>Paracoccaceae</taxon>
        <taxon>Paracoccus</taxon>
    </lineage>
</organism>
<evidence type="ECO:0000313" key="10">
    <source>
        <dbReference type="EMBL" id="SFH33550.1"/>
    </source>
</evidence>